<feature type="region of interest" description="Disordered" evidence="1">
    <location>
        <begin position="387"/>
        <end position="508"/>
    </location>
</feature>
<sequence length="772" mass="79926">MAPAQRSPSPWSRFLSPSLFSQRSTPGQPSATVAPSPLKESTTVPHQPGLFTHAKEINPFERSFAVLEPVVATTTSRNGVPGTEAHAGHGDGMQVQGMDRNESGRAAGKRKRALSSPAVLTPGGSAAHMFAGEGDGALADFVQKAKRPTLSVRNQDSGVGLLDDRDLGSGPYSLRTSVNGSFDSTSGSSLLRHRRGASLSESPDTSVAPSPPSPKQGPSPPALAPPPPNAYAVSHGRSATTTDDNNNNNRNSLPHFQTQPMPFSMPIVPSTTAFAHPVVYSSAPAPIVAATSVAPNAVVPPPTSFGYGADANGPTQFMPPPPSGQLGAGFAPMDPQLQQAYFVPSFSAAGTHLPFDPSLAIPKSVMYPTASADVSIRHQQLYSGYPALPAPPLSPPPPPPPSVAPVNPSAAVVTRGTHAPRGSVAAASMSPVAQGRNTTSHDGARANDRSSVTPVPARLPGPKKRGRKPKNWDPATEQTVELDPEEQEKQRKLALERNRVAASKSRRRKKERVELLENAAAELCTRNVALQAECRTLLAEVHNLRTYMSQAHPQGACSCQHVNGYLAREAEGGGIPAILYGAGKTLERDYTHPPKWGSEDDALAGAIELRALEAITRGGKLGDLPEEEGLAAAAAATGSTTLTTGKATKGKSSPAATAAGRTASQRRSRDMDVDDLQPVVGRAKGAIPVRGGGGGGGASASPSAPTRPGMATRGSSSIAVNNDTAGTDATGGGGGGLDSDHDFDDSDGDESEAEHIALKSRRARAISLRKPA</sequence>
<feature type="compositionally biased region" description="Polar residues" evidence="1">
    <location>
        <begin position="174"/>
        <end position="189"/>
    </location>
</feature>
<name>A0A9P6VZ68_RHOMI</name>
<feature type="compositionally biased region" description="Low complexity" evidence="1">
    <location>
        <begin position="699"/>
        <end position="709"/>
    </location>
</feature>
<dbReference type="AlphaFoldDB" id="A0A9P6VZ68"/>
<feature type="compositionally biased region" description="Pro residues" evidence="1">
    <location>
        <begin position="388"/>
        <end position="403"/>
    </location>
</feature>
<dbReference type="OrthoDB" id="2529377at2759"/>
<dbReference type="Proteomes" id="UP000777482">
    <property type="component" value="Unassembled WGS sequence"/>
</dbReference>
<feature type="compositionally biased region" description="Polar residues" evidence="1">
    <location>
        <begin position="1"/>
        <end position="10"/>
    </location>
</feature>
<feature type="compositionally biased region" description="Polar residues" evidence="1">
    <location>
        <begin position="18"/>
        <end position="45"/>
    </location>
</feature>
<feature type="region of interest" description="Disordered" evidence="1">
    <location>
        <begin position="642"/>
        <end position="772"/>
    </location>
</feature>
<dbReference type="InterPro" id="IPR046347">
    <property type="entry name" value="bZIP_sf"/>
</dbReference>
<feature type="compositionally biased region" description="Low complexity" evidence="1">
    <location>
        <begin position="642"/>
        <end position="653"/>
    </location>
</feature>
<dbReference type="SMART" id="SM00338">
    <property type="entry name" value="BRLZ"/>
    <property type="match status" value="1"/>
</dbReference>
<dbReference type="GO" id="GO:0003700">
    <property type="term" value="F:DNA-binding transcription factor activity"/>
    <property type="evidence" value="ECO:0007669"/>
    <property type="project" value="InterPro"/>
</dbReference>
<feature type="region of interest" description="Disordered" evidence="1">
    <location>
        <begin position="75"/>
        <end position="122"/>
    </location>
</feature>
<gene>
    <name evidence="3" type="ORF">C6P46_006218</name>
</gene>
<feature type="compositionally biased region" description="Pro residues" evidence="1">
    <location>
        <begin position="209"/>
        <end position="229"/>
    </location>
</feature>
<evidence type="ECO:0000313" key="4">
    <source>
        <dbReference type="Proteomes" id="UP000777482"/>
    </source>
</evidence>
<evidence type="ECO:0000256" key="1">
    <source>
        <dbReference type="SAM" id="MobiDB-lite"/>
    </source>
</evidence>
<proteinExistence type="predicted"/>
<dbReference type="SUPFAM" id="SSF57959">
    <property type="entry name" value="Leucine zipper domain"/>
    <property type="match status" value="1"/>
</dbReference>
<evidence type="ECO:0000313" key="3">
    <source>
        <dbReference type="EMBL" id="KAG0657856.1"/>
    </source>
</evidence>
<dbReference type="InterPro" id="IPR004827">
    <property type="entry name" value="bZIP"/>
</dbReference>
<feature type="compositionally biased region" description="Polar residues" evidence="1">
    <location>
        <begin position="199"/>
        <end position="208"/>
    </location>
</feature>
<keyword evidence="4" id="KW-1185">Reference proteome</keyword>
<dbReference type="PROSITE" id="PS50217">
    <property type="entry name" value="BZIP"/>
    <property type="match status" value="1"/>
</dbReference>
<feature type="compositionally biased region" description="Low complexity" evidence="1">
    <location>
        <begin position="240"/>
        <end position="251"/>
    </location>
</feature>
<comment type="caution">
    <text evidence="3">The sequence shown here is derived from an EMBL/GenBank/DDBJ whole genome shotgun (WGS) entry which is preliminary data.</text>
</comment>
<feature type="compositionally biased region" description="Low complexity" evidence="1">
    <location>
        <begin position="404"/>
        <end position="413"/>
    </location>
</feature>
<dbReference type="CDD" id="cd14687">
    <property type="entry name" value="bZIP_ATF2"/>
    <property type="match status" value="1"/>
</dbReference>
<accession>A0A9P6VZ68</accession>
<feature type="region of interest" description="Disordered" evidence="1">
    <location>
        <begin position="154"/>
        <end position="260"/>
    </location>
</feature>
<feature type="domain" description="BZIP" evidence="2">
    <location>
        <begin position="488"/>
        <end position="551"/>
    </location>
</feature>
<protein>
    <recommendedName>
        <fullName evidence="2">BZIP domain-containing protein</fullName>
    </recommendedName>
</protein>
<organism evidence="3 4">
    <name type="scientific">Rhodotorula mucilaginosa</name>
    <name type="common">Yeast</name>
    <name type="synonym">Rhodotorula rubra</name>
    <dbReference type="NCBI Taxonomy" id="5537"/>
    <lineage>
        <taxon>Eukaryota</taxon>
        <taxon>Fungi</taxon>
        <taxon>Dikarya</taxon>
        <taxon>Basidiomycota</taxon>
        <taxon>Pucciniomycotina</taxon>
        <taxon>Microbotryomycetes</taxon>
        <taxon>Sporidiobolales</taxon>
        <taxon>Sporidiobolaceae</taxon>
        <taxon>Rhodotorula</taxon>
    </lineage>
</organism>
<feature type="compositionally biased region" description="Acidic residues" evidence="1">
    <location>
        <begin position="741"/>
        <end position="752"/>
    </location>
</feature>
<dbReference type="Gene3D" id="1.20.5.170">
    <property type="match status" value="1"/>
</dbReference>
<feature type="region of interest" description="Disordered" evidence="1">
    <location>
        <begin position="1"/>
        <end position="49"/>
    </location>
</feature>
<dbReference type="EMBL" id="PUHQ01000075">
    <property type="protein sequence ID" value="KAG0657856.1"/>
    <property type="molecule type" value="Genomic_DNA"/>
</dbReference>
<reference evidence="3 4" key="1">
    <citation type="submission" date="2020-11" db="EMBL/GenBank/DDBJ databases">
        <title>Kefir isolates.</title>
        <authorList>
            <person name="Marcisauskas S."/>
            <person name="Kim Y."/>
            <person name="Blasche S."/>
        </authorList>
    </citation>
    <scope>NUCLEOTIDE SEQUENCE [LARGE SCALE GENOMIC DNA]</scope>
    <source>
        <strain evidence="3 4">KR</strain>
    </source>
</reference>
<feature type="compositionally biased region" description="Basic and acidic residues" evidence="1">
    <location>
        <begin position="487"/>
        <end position="499"/>
    </location>
</feature>
<evidence type="ECO:0000259" key="2">
    <source>
        <dbReference type="PROSITE" id="PS50217"/>
    </source>
</evidence>
<feature type="compositionally biased region" description="Polar residues" evidence="1">
    <location>
        <begin position="713"/>
        <end position="722"/>
    </location>
</feature>
<dbReference type="Pfam" id="PF00170">
    <property type="entry name" value="bZIP_1"/>
    <property type="match status" value="1"/>
</dbReference>